<feature type="transmembrane region" description="Helical" evidence="8">
    <location>
        <begin position="73"/>
        <end position="92"/>
    </location>
</feature>
<feature type="transmembrane region" description="Helical" evidence="8">
    <location>
        <begin position="194"/>
        <end position="214"/>
    </location>
</feature>
<reference evidence="9 10" key="1">
    <citation type="journal article" date="2015" name="Nat. Commun.">
        <title>Production of butyrate from lysine and the Amadori product fructoselysine by a human gut commensal.</title>
        <authorList>
            <person name="Bui T.P."/>
            <person name="Ritari J."/>
            <person name="Boeren S."/>
            <person name="de Waard P."/>
            <person name="Plugge C.M."/>
            <person name="de Vos W.M."/>
        </authorList>
    </citation>
    <scope>NUCLEOTIDE SEQUENCE [LARGE SCALE GENOMIC DNA]</scope>
    <source>
        <strain evidence="9 10">AF211</strain>
    </source>
</reference>
<evidence type="ECO:0000256" key="3">
    <source>
        <dbReference type="ARBA" id="ARBA00022475"/>
    </source>
</evidence>
<feature type="transmembrane region" description="Helical" evidence="8">
    <location>
        <begin position="104"/>
        <end position="123"/>
    </location>
</feature>
<evidence type="ECO:0000313" key="9">
    <source>
        <dbReference type="EMBL" id="ALP94945.1"/>
    </source>
</evidence>
<comment type="subcellular location">
    <subcellularLocation>
        <location evidence="1">Cell membrane</location>
        <topology evidence="1">Multi-pass membrane protein</topology>
    </subcellularLocation>
</comment>
<feature type="transmembrane region" description="Helical" evidence="8">
    <location>
        <begin position="221"/>
        <end position="241"/>
    </location>
</feature>
<dbReference type="Proteomes" id="UP000064844">
    <property type="component" value="Chromosome"/>
</dbReference>
<evidence type="ECO:0000256" key="7">
    <source>
        <dbReference type="PIRSR" id="PIRSR604254-1"/>
    </source>
</evidence>
<keyword evidence="3" id="KW-1003">Cell membrane</keyword>
<accession>A0A0S2W6G5</accession>
<dbReference type="PANTHER" id="PTHR20855:SF3">
    <property type="entry name" value="LD03007P"/>
    <property type="match status" value="1"/>
</dbReference>
<evidence type="ECO:0000313" key="10">
    <source>
        <dbReference type="Proteomes" id="UP000064844"/>
    </source>
</evidence>
<evidence type="ECO:0000256" key="8">
    <source>
        <dbReference type="SAM" id="Phobius"/>
    </source>
</evidence>
<keyword evidence="4 8" id="KW-0812">Transmembrane</keyword>
<sequence length="279" mass="31231">MYAAGGNFCNIILNTIFHDLYIDISSYAVVYYTQVIYMDERIEYNNYPFSRPHRRVREEKGRTPYDGLRPWSAITHGLGAVLGVLGTVMLLLRTVSLGKGPLYLAAFLLYGASMVGLYAASTLYHCLNTGVKGRIALRKYDHISIYFLIAGSYTPICLIVLPQEGGLVMLAAVWGVALAGTVMALLWINAPRWITSGIYIFMGWMAVFMLPALVRTMPQAGMFWLILGGVLYTVGGVLYAVKWPGRSNPRFGCHEIFHVFILLGSIAHFFLMYRVVVFQ</sequence>
<evidence type="ECO:0000256" key="6">
    <source>
        <dbReference type="ARBA" id="ARBA00023136"/>
    </source>
</evidence>
<gene>
    <name evidence="9" type="ORF">IB211_02554</name>
</gene>
<feature type="binding site" evidence="7">
    <location>
        <position position="254"/>
    </location>
    <ligand>
        <name>Zn(2+)</name>
        <dbReference type="ChEBI" id="CHEBI:29105"/>
    </ligand>
</feature>
<dbReference type="NCBIfam" id="TIGR01065">
    <property type="entry name" value="hlyIII"/>
    <property type="match status" value="1"/>
</dbReference>
<dbReference type="STRING" id="1297617.IB211_02554"/>
<protein>
    <submittedName>
        <fullName evidence="9">Hemolysin III like membrane protein</fullName>
    </submittedName>
</protein>
<dbReference type="GO" id="GO:0005886">
    <property type="term" value="C:plasma membrane"/>
    <property type="evidence" value="ECO:0007669"/>
    <property type="project" value="UniProtKB-SubCell"/>
</dbReference>
<feature type="transmembrane region" description="Helical" evidence="8">
    <location>
        <begin position="143"/>
        <end position="161"/>
    </location>
</feature>
<dbReference type="Pfam" id="PF03006">
    <property type="entry name" value="HlyIII"/>
    <property type="match status" value="1"/>
</dbReference>
<feature type="transmembrane region" description="Helical" evidence="8">
    <location>
        <begin position="168"/>
        <end position="188"/>
    </location>
</feature>
<proteinExistence type="inferred from homology"/>
<dbReference type="InterPro" id="IPR004254">
    <property type="entry name" value="AdipoR/HlyIII-related"/>
</dbReference>
<dbReference type="KEGG" id="ibu:IB211_02554"/>
<dbReference type="EMBL" id="CP011307">
    <property type="protein sequence ID" value="ALP94945.1"/>
    <property type="molecule type" value="Genomic_DNA"/>
</dbReference>
<dbReference type="PATRIC" id="fig|1297617.4.peg.2627"/>
<evidence type="ECO:0000256" key="5">
    <source>
        <dbReference type="ARBA" id="ARBA00022989"/>
    </source>
</evidence>
<keyword evidence="7" id="KW-0479">Metal-binding</keyword>
<dbReference type="InterPro" id="IPR005744">
    <property type="entry name" value="Hy-lIII"/>
</dbReference>
<evidence type="ECO:0000256" key="1">
    <source>
        <dbReference type="ARBA" id="ARBA00004651"/>
    </source>
</evidence>
<keyword evidence="5 8" id="KW-1133">Transmembrane helix</keyword>
<feature type="binding site" evidence="7">
    <location>
        <position position="258"/>
    </location>
    <ligand>
        <name>Zn(2+)</name>
        <dbReference type="ChEBI" id="CHEBI:29105"/>
    </ligand>
</feature>
<reference evidence="10" key="2">
    <citation type="submission" date="2015-04" db="EMBL/GenBank/DDBJ databases">
        <title>A butyrogenic pathway from the amino acid lysine in a human gut commensal.</title>
        <authorList>
            <person name="de Vos W.M."/>
            <person name="Bui N.T.P."/>
            <person name="Plugge C.M."/>
            <person name="Ritari J."/>
        </authorList>
    </citation>
    <scope>NUCLEOTIDE SEQUENCE [LARGE SCALE GENOMIC DNA]</scope>
    <source>
        <strain evidence="10">AF211</strain>
    </source>
</reference>
<dbReference type="GO" id="GO:0046872">
    <property type="term" value="F:metal ion binding"/>
    <property type="evidence" value="ECO:0007669"/>
    <property type="project" value="UniProtKB-KW"/>
</dbReference>
<feature type="binding site" evidence="7">
    <location>
        <position position="125"/>
    </location>
    <ligand>
        <name>Zn(2+)</name>
        <dbReference type="ChEBI" id="CHEBI:29105"/>
    </ligand>
</feature>
<comment type="similarity">
    <text evidence="2">Belongs to the UPF0073 (Hly-III) family.</text>
</comment>
<dbReference type="AlphaFoldDB" id="A0A0S2W6G5"/>
<keyword evidence="7" id="KW-0862">Zinc</keyword>
<dbReference type="PANTHER" id="PTHR20855">
    <property type="entry name" value="ADIPOR/PROGESTIN RECEPTOR-RELATED"/>
    <property type="match status" value="1"/>
</dbReference>
<feature type="transmembrane region" description="Helical" evidence="8">
    <location>
        <begin position="256"/>
        <end position="276"/>
    </location>
</feature>
<dbReference type="eggNOG" id="COG1272">
    <property type="taxonomic scope" value="Bacteria"/>
</dbReference>
<dbReference type="GO" id="GO:0140911">
    <property type="term" value="F:pore-forming activity"/>
    <property type="evidence" value="ECO:0007669"/>
    <property type="project" value="InterPro"/>
</dbReference>
<evidence type="ECO:0000256" key="2">
    <source>
        <dbReference type="ARBA" id="ARBA00008488"/>
    </source>
</evidence>
<evidence type="ECO:0000256" key="4">
    <source>
        <dbReference type="ARBA" id="ARBA00022692"/>
    </source>
</evidence>
<keyword evidence="10" id="KW-1185">Reference proteome</keyword>
<organism evidence="9 10">
    <name type="scientific">Intestinimonas butyriciproducens</name>
    <dbReference type="NCBI Taxonomy" id="1297617"/>
    <lineage>
        <taxon>Bacteria</taxon>
        <taxon>Bacillati</taxon>
        <taxon>Bacillota</taxon>
        <taxon>Clostridia</taxon>
        <taxon>Eubacteriales</taxon>
        <taxon>Intestinimonas</taxon>
    </lineage>
</organism>
<keyword evidence="6 8" id="KW-0472">Membrane</keyword>
<name>A0A0S2W6G5_9FIRM</name>